<dbReference type="SUPFAM" id="SSF75304">
    <property type="entry name" value="Amidase signature (AS) enzymes"/>
    <property type="match status" value="1"/>
</dbReference>
<feature type="region of interest" description="Disordered" evidence="1">
    <location>
        <begin position="530"/>
        <end position="565"/>
    </location>
</feature>
<accession>A0A367LF64</accession>
<dbReference type="GO" id="GO:0034477">
    <property type="term" value="P:U6 snRNA 3'-end processing"/>
    <property type="evidence" value="ECO:0007669"/>
    <property type="project" value="InterPro"/>
</dbReference>
<dbReference type="EMBL" id="LKCN02000007">
    <property type="protein sequence ID" value="RCI13056.1"/>
    <property type="molecule type" value="Genomic_DNA"/>
</dbReference>
<sequence>TSFPSLMKATADDIRSQLDHRCFTSADLVTAYIQRINQVDGTFSAIAEVNPDALEEAKKLDMRNSTGERGPLYGLPIVLKNVIATKDKMGNTAGSWALVNATNIREAGVSKKLRRAGAILLGKANLSQFGGFRSRKHINGWSSQGGQVRAAYLPSQDPDGSSSGSAVAVDLGLAFAALGVDSIGSILLPAGRSNVVGIRPTLGLTSRDQVVPVSEHFDVVGPLARTVRDAAYVLQVIAGRDDYDEQTQVAPDPVPNYAVACDRASLRGVRLGVPWNFINAMIQGPPLNDELWTFRKALNEMRAAGAVIVPTQFTMLHELKTWRNDVLTIDFVANMDRYLARLETSPSGVRSLTDLRDWTQLNGHLEDFPDRDTEIWDTALEDRNNGWNQTSDSRVYQEALRRLRELGGEGGILGAMETDRLDAVLMPTSISHKCVPFTGGPAVTVPLGAYPDRARAVKSLQGNLVAASAGTPFGLTFAGKPWDESKLISIAHAYEKLTQVRDKLRRRLVLGPLSEVRSFSAHIMALVDYSSSESTSSESGNARQPPSKRTKSDGPASSTAPDMPPLPAAFHDLYASTVRYSVVDDPSLHQGRKRQNPHVPGCWPSHVYVEWHPTQEQHDTLDQLLDKVEAVVGQGVKLHRFLSSDLGVPLPLHISLSRPLSLRTANKDAFLDRLTQCVKAIGVAAFSVSPCGLAWYKSPDSDRTFLIVRVASKTKTGVNPQLTALLERCNTTVSLFGQPTLYQGTRDEAVGVAFHVSIAWTFGLPGEEATLETLKLFKHKQFSGMHSWQIDVSGVKAKIGNIVTHIPLAERGGQDDGIGLTLI</sequence>
<reference evidence="3 4" key="1">
    <citation type="journal article" date="2015" name="BMC Genomics">
        <title>Insights from the genome of Ophiocordyceps polyrhachis-furcata to pathogenicity and host specificity in insect fungi.</title>
        <authorList>
            <person name="Wichadakul D."/>
            <person name="Kobmoo N."/>
            <person name="Ingsriswang S."/>
            <person name="Tangphatsornruang S."/>
            <person name="Chantasingh D."/>
            <person name="Luangsa-ard J.J."/>
            <person name="Eurwilaichitr L."/>
        </authorList>
    </citation>
    <scope>NUCLEOTIDE SEQUENCE [LARGE SCALE GENOMIC DNA]</scope>
    <source>
        <strain evidence="3 4">BCC 54312</strain>
    </source>
</reference>
<dbReference type="HAMAP" id="MF_03040">
    <property type="entry name" value="USB1"/>
    <property type="match status" value="1"/>
</dbReference>
<dbReference type="AlphaFoldDB" id="A0A367LF64"/>
<evidence type="ECO:0000313" key="3">
    <source>
        <dbReference type="EMBL" id="RCI13056.1"/>
    </source>
</evidence>
<protein>
    <recommendedName>
        <fullName evidence="2">Amidase domain-containing protein</fullName>
    </recommendedName>
</protein>
<evidence type="ECO:0000259" key="2">
    <source>
        <dbReference type="Pfam" id="PF01425"/>
    </source>
</evidence>
<dbReference type="Proteomes" id="UP000253664">
    <property type="component" value="Unassembled WGS sequence"/>
</dbReference>
<dbReference type="Gene3D" id="3.90.1140.10">
    <property type="entry name" value="Cyclic phosphodiesterase"/>
    <property type="match status" value="1"/>
</dbReference>
<dbReference type="Pfam" id="PF09749">
    <property type="entry name" value="HVSL"/>
    <property type="match status" value="1"/>
</dbReference>
<dbReference type="Pfam" id="PF01425">
    <property type="entry name" value="Amidase"/>
    <property type="match status" value="1"/>
</dbReference>
<keyword evidence="4" id="KW-1185">Reference proteome</keyword>
<feature type="domain" description="Amidase" evidence="2">
    <location>
        <begin position="27"/>
        <end position="487"/>
    </location>
</feature>
<dbReference type="GO" id="GO:0004518">
    <property type="term" value="F:nuclease activity"/>
    <property type="evidence" value="ECO:0007669"/>
    <property type="project" value="InterPro"/>
</dbReference>
<gene>
    <name evidence="3" type="ORF">L249_0693</name>
</gene>
<name>A0A367LF64_9HYPO</name>
<feature type="non-terminal residue" evidence="3">
    <location>
        <position position="1"/>
    </location>
</feature>
<dbReference type="Gene3D" id="3.90.1300.10">
    <property type="entry name" value="Amidase signature (AS) domain"/>
    <property type="match status" value="1"/>
</dbReference>
<proteinExistence type="inferred from homology"/>
<evidence type="ECO:0000256" key="1">
    <source>
        <dbReference type="SAM" id="MobiDB-lite"/>
    </source>
</evidence>
<evidence type="ECO:0000313" key="4">
    <source>
        <dbReference type="Proteomes" id="UP000253664"/>
    </source>
</evidence>
<comment type="caution">
    <text evidence="3">The sequence shown here is derived from an EMBL/GenBank/DDBJ whole genome shotgun (WGS) entry which is preliminary data.</text>
</comment>
<dbReference type="STRING" id="1330021.A0A367LF64"/>
<dbReference type="PANTHER" id="PTHR42678">
    <property type="entry name" value="AMIDASE"/>
    <property type="match status" value="1"/>
</dbReference>
<dbReference type="InterPro" id="IPR023631">
    <property type="entry name" value="Amidase_dom"/>
</dbReference>
<dbReference type="InterPro" id="IPR027521">
    <property type="entry name" value="Usb1"/>
</dbReference>
<dbReference type="PANTHER" id="PTHR42678:SF34">
    <property type="entry name" value="OS04G0183300 PROTEIN"/>
    <property type="match status" value="1"/>
</dbReference>
<dbReference type="InterPro" id="IPR036928">
    <property type="entry name" value="AS_sf"/>
</dbReference>
<feature type="compositionally biased region" description="Low complexity" evidence="1">
    <location>
        <begin position="530"/>
        <end position="539"/>
    </location>
</feature>
<dbReference type="OrthoDB" id="49151at2759"/>
<organism evidence="3 4">
    <name type="scientific">Ophiocordyceps polyrhachis-furcata BCC 54312</name>
    <dbReference type="NCBI Taxonomy" id="1330021"/>
    <lineage>
        <taxon>Eukaryota</taxon>
        <taxon>Fungi</taxon>
        <taxon>Dikarya</taxon>
        <taxon>Ascomycota</taxon>
        <taxon>Pezizomycotina</taxon>
        <taxon>Sordariomycetes</taxon>
        <taxon>Hypocreomycetidae</taxon>
        <taxon>Hypocreales</taxon>
        <taxon>Ophiocordycipitaceae</taxon>
        <taxon>Ophiocordyceps</taxon>
    </lineage>
</organism>